<dbReference type="PANTHER" id="PTHR42793:SF1">
    <property type="entry name" value="PEPTIDYL-LYSINE N-ACETYLTRANSFERASE PATZ"/>
    <property type="match status" value="1"/>
</dbReference>
<keyword evidence="4" id="KW-1185">Reference proteome</keyword>
<evidence type="ECO:0000256" key="1">
    <source>
        <dbReference type="PROSITE-ProRule" id="PRU00409"/>
    </source>
</evidence>
<dbReference type="GO" id="GO:0005524">
    <property type="term" value="F:ATP binding"/>
    <property type="evidence" value="ECO:0007669"/>
    <property type="project" value="UniProtKB-UniRule"/>
</dbReference>
<gene>
    <name evidence="3" type="ORF">CLV25_107152</name>
</gene>
<dbReference type="InterPro" id="IPR011761">
    <property type="entry name" value="ATP-grasp"/>
</dbReference>
<dbReference type="Pfam" id="PF13549">
    <property type="entry name" value="ATP-grasp_5"/>
    <property type="match status" value="1"/>
</dbReference>
<accession>A0A4R2EGK5</accession>
<evidence type="ECO:0000313" key="4">
    <source>
        <dbReference type="Proteomes" id="UP000294830"/>
    </source>
</evidence>
<dbReference type="Gene3D" id="3.40.50.261">
    <property type="entry name" value="Succinyl-CoA synthetase domains"/>
    <property type="match status" value="2"/>
</dbReference>
<dbReference type="Pfam" id="PF13607">
    <property type="entry name" value="Succ_CoA_lig"/>
    <property type="match status" value="1"/>
</dbReference>
<dbReference type="GO" id="GO:0046872">
    <property type="term" value="F:metal ion binding"/>
    <property type="evidence" value="ECO:0007669"/>
    <property type="project" value="InterPro"/>
</dbReference>
<proteinExistence type="predicted"/>
<keyword evidence="1" id="KW-0547">Nucleotide-binding</keyword>
<dbReference type="Pfam" id="PF13380">
    <property type="entry name" value="CoA_binding_2"/>
    <property type="match status" value="1"/>
</dbReference>
<dbReference type="InterPro" id="IPR016102">
    <property type="entry name" value="Succinyl-CoA_synth-like"/>
</dbReference>
<dbReference type="OrthoDB" id="9807426at2"/>
<dbReference type="InterPro" id="IPR013815">
    <property type="entry name" value="ATP_grasp_subdomain_1"/>
</dbReference>
<dbReference type="PROSITE" id="PS50975">
    <property type="entry name" value="ATP_GRASP"/>
    <property type="match status" value="1"/>
</dbReference>
<protein>
    <submittedName>
        <fullName evidence="3">Acetyltransferase</fullName>
    </submittedName>
</protein>
<sequence length="685" mass="73120">MINEQLINPKSIVVVGGSDDIQKPGGKVLKNLLDGCFAGDLFVVNPKAENVQGAKTFKSVEDLPQVDLAILAIAAKFCPASVRELAENKGTKAFIILSAGFHEESEEGARLEQEIVDIINANNGCLIGPNCVGVMNSNHQGVFTTPIPKFDPMGVDFISGSGATAVFIMESGIPNGLTFSSVYSVGNSAQMGVEDVLKYLDETYVEGKSSKVKLIYVESINKPEMLLKHASSLISKGCRIAAVKSGSSEAGSRAASSHTGALASPDVAVEALFRKAGIVRCGGRQELSTIASIFMHPELKGKNIAVITHAGGPAVMLTDVLSNNGLNVPPITSPKAKNLLEKLFAGSSVANPIDFLATGTAQQLGDIIDACENDFDEIDAMAVIFGSPGLFPVYDVYEVLDRKMKECKKPIYPILPSVINVKDEIEAFLAKGRINFPDEVVFGAALAKVYNTPKPAVLDADSYSLDVAKIRKVVDEAENGYLLPEKVQELLDAAGVPRAKEMVVDTPAACVAALNEIGYPVVMKVVGPVHKSDVGGVVLNVTDQETALKEFERMMKIKDTTAILLQPMLSGTQLFVGAKQEGDFGHLIFCGLGGIFIEVLKDVTAGLAPIGINEAHDMIHRLKSYKIIAGARGQEPVNEDQYAEIIARVSALCKVAPEIFEMDINPLLGTRDKVVAVDARIRIEK</sequence>
<comment type="caution">
    <text evidence="3">The sequence shown here is derived from an EMBL/GenBank/DDBJ whole genome shotgun (WGS) entry which is preliminary data.</text>
</comment>
<keyword evidence="1" id="KW-0067">ATP-binding</keyword>
<dbReference type="AlphaFoldDB" id="A0A4R2EGK5"/>
<evidence type="ECO:0000313" key="3">
    <source>
        <dbReference type="EMBL" id="TCN67693.1"/>
    </source>
</evidence>
<dbReference type="Gene3D" id="3.30.1490.20">
    <property type="entry name" value="ATP-grasp fold, A domain"/>
    <property type="match status" value="1"/>
</dbReference>
<dbReference type="Proteomes" id="UP000294830">
    <property type="component" value="Unassembled WGS sequence"/>
</dbReference>
<dbReference type="SUPFAM" id="SSF52210">
    <property type="entry name" value="Succinyl-CoA synthetase domains"/>
    <property type="match status" value="2"/>
</dbReference>
<dbReference type="InterPro" id="IPR036291">
    <property type="entry name" value="NAD(P)-bd_dom_sf"/>
</dbReference>
<feature type="domain" description="ATP-grasp" evidence="2">
    <location>
        <begin position="488"/>
        <end position="524"/>
    </location>
</feature>
<keyword evidence="3" id="KW-0808">Transferase</keyword>
<dbReference type="SUPFAM" id="SSF56059">
    <property type="entry name" value="Glutathione synthetase ATP-binding domain-like"/>
    <property type="match status" value="1"/>
</dbReference>
<dbReference type="SUPFAM" id="SSF51735">
    <property type="entry name" value="NAD(P)-binding Rossmann-fold domains"/>
    <property type="match status" value="1"/>
</dbReference>
<dbReference type="GO" id="GO:0016740">
    <property type="term" value="F:transferase activity"/>
    <property type="evidence" value="ECO:0007669"/>
    <property type="project" value="UniProtKB-KW"/>
</dbReference>
<dbReference type="Gene3D" id="3.30.470.20">
    <property type="entry name" value="ATP-grasp fold, B domain"/>
    <property type="match status" value="1"/>
</dbReference>
<dbReference type="Gene3D" id="3.40.50.720">
    <property type="entry name" value="NAD(P)-binding Rossmann-like Domain"/>
    <property type="match status" value="1"/>
</dbReference>
<name>A0A4R2EGK5_9BACT</name>
<organism evidence="3 4">
    <name type="scientific">Acetobacteroides hydrogenigenes</name>
    <dbReference type="NCBI Taxonomy" id="979970"/>
    <lineage>
        <taxon>Bacteria</taxon>
        <taxon>Pseudomonadati</taxon>
        <taxon>Bacteroidota</taxon>
        <taxon>Bacteroidia</taxon>
        <taxon>Bacteroidales</taxon>
        <taxon>Rikenellaceae</taxon>
        <taxon>Acetobacteroides</taxon>
    </lineage>
</organism>
<dbReference type="SMART" id="SM00881">
    <property type="entry name" value="CoA_binding"/>
    <property type="match status" value="1"/>
</dbReference>
<dbReference type="RefSeq" id="WP_131839323.1">
    <property type="nucleotide sequence ID" value="NZ_SLWB01000007.1"/>
</dbReference>
<dbReference type="EMBL" id="SLWB01000007">
    <property type="protein sequence ID" value="TCN67693.1"/>
    <property type="molecule type" value="Genomic_DNA"/>
</dbReference>
<dbReference type="PANTHER" id="PTHR42793">
    <property type="entry name" value="COA BINDING DOMAIN CONTAINING PROTEIN"/>
    <property type="match status" value="1"/>
</dbReference>
<dbReference type="InterPro" id="IPR032875">
    <property type="entry name" value="Succ_CoA_lig_flav_dom"/>
</dbReference>
<dbReference type="InterPro" id="IPR003781">
    <property type="entry name" value="CoA-bd"/>
</dbReference>
<reference evidence="3 4" key="1">
    <citation type="submission" date="2019-03" db="EMBL/GenBank/DDBJ databases">
        <title>Genomic Encyclopedia of Archaeal and Bacterial Type Strains, Phase II (KMG-II): from individual species to whole genera.</title>
        <authorList>
            <person name="Goeker M."/>
        </authorList>
    </citation>
    <scope>NUCLEOTIDE SEQUENCE [LARGE SCALE GENOMIC DNA]</scope>
    <source>
        <strain evidence="3 4">RL-C</strain>
    </source>
</reference>
<evidence type="ECO:0000259" key="2">
    <source>
        <dbReference type="PROSITE" id="PS50975"/>
    </source>
</evidence>